<dbReference type="InterPro" id="IPR041699">
    <property type="entry name" value="AAA_32"/>
</dbReference>
<feature type="domain" description="Lon proteolytic" evidence="4">
    <location>
        <begin position="570"/>
        <end position="765"/>
    </location>
</feature>
<feature type="active site" evidence="2">
    <location>
        <position position="660"/>
    </location>
</feature>
<dbReference type="Pfam" id="PF20437">
    <property type="entry name" value="LonC_helical"/>
    <property type="match status" value="1"/>
</dbReference>
<evidence type="ECO:0000313" key="6">
    <source>
        <dbReference type="Proteomes" id="UP000078390"/>
    </source>
</evidence>
<dbReference type="PROSITE" id="PS51786">
    <property type="entry name" value="LON_PROTEOLYTIC"/>
    <property type="match status" value="1"/>
</dbReference>
<dbReference type="GO" id="GO:0030163">
    <property type="term" value="P:protein catabolic process"/>
    <property type="evidence" value="ECO:0007669"/>
    <property type="project" value="InterPro"/>
</dbReference>
<dbReference type="EC" id="3.4.21.53" evidence="2"/>
<evidence type="ECO:0000256" key="1">
    <source>
        <dbReference type="ARBA" id="ARBA00022670"/>
    </source>
</evidence>
<dbReference type="PATRIC" id="fig|999894.6.peg.1178"/>
<dbReference type="Pfam" id="PF05362">
    <property type="entry name" value="Lon_C"/>
    <property type="match status" value="1"/>
</dbReference>
<dbReference type="Proteomes" id="UP000078390">
    <property type="component" value="Unassembled WGS sequence"/>
</dbReference>
<feature type="coiled-coil region" evidence="3">
    <location>
        <begin position="205"/>
        <end position="246"/>
    </location>
</feature>
<keyword evidence="2" id="KW-0720">Serine protease</keyword>
<sequence>MAEVRELTPEDLRVTVDPKTLGVESSEELLREEPPMVMAQERALAALSLGIKLDDSDFHIYVAGEMELGANYITRVLVEEEAKKRPTPSDWCYVYNFEDPDRPKALELPAGKGREFKKDMERFITALRERIPEAFEDETYVQKKEALLREFNQRRSKIFEELESKVKAEGFVLNVEPMGMMIIPAKPDGTPMTPQDVQDLPEEEKERLKAKSKELQQELNATVRNIQKLEKELHEALKNLDREVASQVITIHLQELNQKYAHLTPVVTYLEEVAKDILEHLDEFRQAPGKEAPHPPFPVPTPPRESIFTRYEVNLFVDNAGKEGAPVIFEPNPTYPRLFGAIERKAQFGALITDFTMLRAGSLHRANGGFIIIRAIDILRNFYCWETLKRIIKSGKIFLEDLGEQLGLFTTKTLRPKPIPFRAKVILIGDLFLYHLLYTYDETFRELFKIKAPLEEWVDRNEERTREFLRTVAFVVKKKGLKPVSADGLARLVEYACEISGRKDKLTLKLSEIFDTLREADFWAEKEGAERITAAHLEKAIEERRRRLSLLEDRIHEVIQKDLIKIKTTGEEVGSINGLSVYDLGDYRFGRPTRITVNISLGKEGVVNIEREAELSGKIHTKGVMILSGFLRERFIQDKPLTLSATLCFEQSYGLVEGDSASSAELFALLSALAGVPIKQGIAVTGSVSQKGEIQPVGGVNEKIEGFFKVCAERGLTGEQGVIIPQANVNDLMLKKEIVAAVAEGKFHIWPISRVEEGIAILTGMPAGEPGPDGRYPEGTVFYLVDKRLRELAERAREFAKPENSQGKT</sequence>
<keyword evidence="1 2" id="KW-0645">Protease</keyword>
<keyword evidence="2 5" id="KW-0378">Hydrolase</keyword>
<dbReference type="SUPFAM" id="SSF52540">
    <property type="entry name" value="P-loop containing nucleoside triphosphate hydrolases"/>
    <property type="match status" value="1"/>
</dbReference>
<reference evidence="5 6" key="1">
    <citation type="submission" date="2016-04" db="EMBL/GenBank/DDBJ databases">
        <title>Genome analysis of Thermosulfurimonas dismutans, the first thermophilic sulfur-disproportionating bacterium of the phylum Thermodesulfobacteria.</title>
        <authorList>
            <person name="Mardanov A.V."/>
            <person name="Beletsky A.V."/>
            <person name="Kadnikov V.V."/>
            <person name="Slobodkin A.I."/>
            <person name="Ravin N.V."/>
        </authorList>
    </citation>
    <scope>NUCLEOTIDE SEQUENCE [LARGE SCALE GENOMIC DNA]</scope>
    <source>
        <strain evidence="5 6">S95</strain>
    </source>
</reference>
<gene>
    <name evidence="5" type="ORF">TDIS_1183</name>
</gene>
<comment type="caution">
    <text evidence="5">The sequence shown here is derived from an EMBL/GenBank/DDBJ whole genome shotgun (WGS) entry which is preliminary data.</text>
</comment>
<dbReference type="GO" id="GO:0005524">
    <property type="term" value="F:ATP binding"/>
    <property type="evidence" value="ECO:0007669"/>
    <property type="project" value="InterPro"/>
</dbReference>
<name>A0A179D3U0_9BACT</name>
<comment type="catalytic activity">
    <reaction evidence="2">
        <text>Hydrolysis of proteins in presence of ATP.</text>
        <dbReference type="EC" id="3.4.21.53"/>
    </reaction>
</comment>
<dbReference type="EMBL" id="LWLG01000007">
    <property type="protein sequence ID" value="OAQ20727.1"/>
    <property type="molecule type" value="Genomic_DNA"/>
</dbReference>
<dbReference type="GO" id="GO:0006508">
    <property type="term" value="P:proteolysis"/>
    <property type="evidence" value="ECO:0007669"/>
    <property type="project" value="UniProtKB-KW"/>
</dbReference>
<organism evidence="5 6">
    <name type="scientific">Thermosulfurimonas dismutans</name>
    <dbReference type="NCBI Taxonomy" id="999894"/>
    <lineage>
        <taxon>Bacteria</taxon>
        <taxon>Pseudomonadati</taxon>
        <taxon>Thermodesulfobacteriota</taxon>
        <taxon>Thermodesulfobacteria</taxon>
        <taxon>Thermodesulfobacteriales</taxon>
        <taxon>Thermodesulfobacteriaceae</taxon>
        <taxon>Thermosulfurimonas</taxon>
    </lineage>
</organism>
<dbReference type="InterPro" id="IPR046844">
    <property type="entry name" value="Lon-like_helical"/>
</dbReference>
<dbReference type="InterPro" id="IPR027417">
    <property type="entry name" value="P-loop_NTPase"/>
</dbReference>
<dbReference type="Gene3D" id="1.10.8.60">
    <property type="match status" value="1"/>
</dbReference>
<evidence type="ECO:0000256" key="3">
    <source>
        <dbReference type="SAM" id="Coils"/>
    </source>
</evidence>
<dbReference type="GO" id="GO:0004252">
    <property type="term" value="F:serine-type endopeptidase activity"/>
    <property type="evidence" value="ECO:0007669"/>
    <property type="project" value="UniProtKB-UniRule"/>
</dbReference>
<proteinExistence type="inferred from homology"/>
<accession>A0A179D3U0</accession>
<dbReference type="InterPro" id="IPR008269">
    <property type="entry name" value="Lon_proteolytic"/>
</dbReference>
<keyword evidence="6" id="KW-1185">Reference proteome</keyword>
<dbReference type="Gene3D" id="3.30.230.10">
    <property type="match status" value="1"/>
</dbReference>
<dbReference type="GO" id="GO:0004176">
    <property type="term" value="F:ATP-dependent peptidase activity"/>
    <property type="evidence" value="ECO:0007669"/>
    <property type="project" value="UniProtKB-UniRule"/>
</dbReference>
<keyword evidence="3" id="KW-0175">Coiled coil</keyword>
<evidence type="ECO:0000256" key="2">
    <source>
        <dbReference type="PROSITE-ProRule" id="PRU01122"/>
    </source>
</evidence>
<dbReference type="Gene3D" id="3.40.50.300">
    <property type="entry name" value="P-loop containing nucleotide triphosphate hydrolases"/>
    <property type="match status" value="2"/>
</dbReference>
<dbReference type="OrthoDB" id="9758568at2"/>
<protein>
    <recommendedName>
        <fullName evidence="2">endopeptidase La</fullName>
        <ecNumber evidence="2">3.4.21.53</ecNumber>
    </recommendedName>
</protein>
<dbReference type="Pfam" id="PF13654">
    <property type="entry name" value="AAA_32"/>
    <property type="match status" value="1"/>
</dbReference>
<evidence type="ECO:0000259" key="4">
    <source>
        <dbReference type="PROSITE" id="PS51786"/>
    </source>
</evidence>
<feature type="coiled-coil region" evidence="3">
    <location>
        <begin position="534"/>
        <end position="561"/>
    </location>
</feature>
<dbReference type="InterPro" id="IPR027065">
    <property type="entry name" value="Lon_Prtase"/>
</dbReference>
<dbReference type="InterPro" id="IPR046843">
    <property type="entry name" value="LonB_AAA-LID"/>
</dbReference>
<dbReference type="PANTHER" id="PTHR10046">
    <property type="entry name" value="ATP DEPENDENT LON PROTEASE FAMILY MEMBER"/>
    <property type="match status" value="1"/>
</dbReference>
<dbReference type="InterPro" id="IPR020568">
    <property type="entry name" value="Ribosomal_Su5_D2-typ_SF"/>
</dbReference>
<dbReference type="AlphaFoldDB" id="A0A179D3U0"/>
<dbReference type="SUPFAM" id="SSF54211">
    <property type="entry name" value="Ribosomal protein S5 domain 2-like"/>
    <property type="match status" value="1"/>
</dbReference>
<comment type="similarity">
    <text evidence="2">Belongs to the peptidase S16 family.</text>
</comment>
<dbReference type="InterPro" id="IPR014721">
    <property type="entry name" value="Ribsml_uS5_D2-typ_fold_subgr"/>
</dbReference>
<feature type="active site" evidence="2">
    <location>
        <position position="703"/>
    </location>
</feature>
<evidence type="ECO:0000313" key="5">
    <source>
        <dbReference type="EMBL" id="OAQ20727.1"/>
    </source>
</evidence>
<dbReference type="Pfam" id="PF20436">
    <property type="entry name" value="LonB_AAA-LID"/>
    <property type="match status" value="1"/>
</dbReference>
<dbReference type="PRINTS" id="PR00830">
    <property type="entry name" value="ENDOLAPTASE"/>
</dbReference>
<dbReference type="RefSeq" id="WP_068670311.1">
    <property type="nucleotide sequence ID" value="NZ_LWLG01000007.1"/>
</dbReference>